<name>A0A9W6ETC5_9FLAO</name>
<evidence type="ECO:0000313" key="1">
    <source>
        <dbReference type="EMBL" id="GLB51725.1"/>
    </source>
</evidence>
<comment type="caution">
    <text evidence="1">The sequence shown here is derived from an EMBL/GenBank/DDBJ whole genome shotgun (WGS) entry which is preliminary data.</text>
</comment>
<dbReference type="Proteomes" id="UP001143545">
    <property type="component" value="Unassembled WGS sequence"/>
</dbReference>
<accession>A0A9W6ETC5</accession>
<organism evidence="1 2">
    <name type="scientific">Neptunitalea chrysea</name>
    <dbReference type="NCBI Taxonomy" id="1647581"/>
    <lineage>
        <taxon>Bacteria</taxon>
        <taxon>Pseudomonadati</taxon>
        <taxon>Bacteroidota</taxon>
        <taxon>Flavobacteriia</taxon>
        <taxon>Flavobacteriales</taxon>
        <taxon>Flavobacteriaceae</taxon>
        <taxon>Neptunitalea</taxon>
    </lineage>
</organism>
<proteinExistence type="predicted"/>
<gene>
    <name evidence="1" type="ORF">NBRC110019_07640</name>
</gene>
<protein>
    <submittedName>
        <fullName evidence="1">Uncharacterized protein</fullName>
    </submittedName>
</protein>
<reference evidence="1" key="1">
    <citation type="submission" date="2022-07" db="EMBL/GenBank/DDBJ databases">
        <title>Taxonomy of Novel Oxalotrophic and Methylotrophic Bacteria.</title>
        <authorList>
            <person name="Sahin N."/>
            <person name="Tani A."/>
        </authorList>
    </citation>
    <scope>NUCLEOTIDE SEQUENCE</scope>
    <source>
        <strain evidence="1">AM327</strain>
    </source>
</reference>
<dbReference type="AlphaFoldDB" id="A0A9W6ETC5"/>
<dbReference type="RefSeq" id="WP_281752558.1">
    <property type="nucleotide sequence ID" value="NZ_BRVP01000004.1"/>
</dbReference>
<keyword evidence="2" id="KW-1185">Reference proteome</keyword>
<evidence type="ECO:0000313" key="2">
    <source>
        <dbReference type="Proteomes" id="UP001143545"/>
    </source>
</evidence>
<dbReference type="EMBL" id="BRVP01000004">
    <property type="protein sequence ID" value="GLB51725.1"/>
    <property type="molecule type" value="Genomic_DNA"/>
</dbReference>
<sequence length="115" mass="13156">MEKAIFLSRASEALKMILDGSLKNLPDFYDLDSGIDTAMIKTEEEVIKEVIANYTKRPFSKANDTPKITRVFHQSAGYAQYILCYDNVQLGMISKKMIGNNYTVQFNPNEFKFDL</sequence>